<sequence length="52" mass="5393">MAAQPQLRIGGAHRVAAALRLRGGFAQLRAPRSGVQAQQQLAGADVLPFVDG</sequence>
<name>A0A1J5QGF1_9ZZZZ</name>
<reference evidence="1" key="1">
    <citation type="submission" date="2016-10" db="EMBL/GenBank/DDBJ databases">
        <title>Sequence of Gallionella enrichment culture.</title>
        <authorList>
            <person name="Poehlein A."/>
            <person name="Muehling M."/>
            <person name="Daniel R."/>
        </authorList>
    </citation>
    <scope>NUCLEOTIDE SEQUENCE</scope>
</reference>
<protein>
    <submittedName>
        <fullName evidence="1">Uncharacterized protein</fullName>
    </submittedName>
</protein>
<proteinExistence type="predicted"/>
<gene>
    <name evidence="1" type="ORF">GALL_417410</name>
</gene>
<dbReference type="AlphaFoldDB" id="A0A1J5QGF1"/>
<organism evidence="1">
    <name type="scientific">mine drainage metagenome</name>
    <dbReference type="NCBI Taxonomy" id="410659"/>
    <lineage>
        <taxon>unclassified sequences</taxon>
        <taxon>metagenomes</taxon>
        <taxon>ecological metagenomes</taxon>
    </lineage>
</organism>
<accession>A0A1J5QGF1</accession>
<evidence type="ECO:0000313" key="1">
    <source>
        <dbReference type="EMBL" id="OIQ76579.1"/>
    </source>
</evidence>
<comment type="caution">
    <text evidence="1">The sequence shown here is derived from an EMBL/GenBank/DDBJ whole genome shotgun (WGS) entry which is preliminary data.</text>
</comment>
<dbReference type="EMBL" id="MLJW01001831">
    <property type="protein sequence ID" value="OIQ76579.1"/>
    <property type="molecule type" value="Genomic_DNA"/>
</dbReference>